<keyword evidence="2" id="KW-1185">Reference proteome</keyword>
<organism evidence="1 2">
    <name type="scientific">Miniphocaeibacter halophilus</name>
    <dbReference type="NCBI Taxonomy" id="2931922"/>
    <lineage>
        <taxon>Bacteria</taxon>
        <taxon>Bacillati</taxon>
        <taxon>Bacillota</taxon>
        <taxon>Tissierellia</taxon>
        <taxon>Tissierellales</taxon>
        <taxon>Peptoniphilaceae</taxon>
        <taxon>Miniphocaeibacter</taxon>
    </lineage>
</organism>
<gene>
    <name evidence="1" type="ORF">JFY71_08020</name>
</gene>
<protein>
    <submittedName>
        <fullName evidence="1">Hsp20/alpha crystallin family protein</fullName>
    </submittedName>
</protein>
<name>A0AC61MS69_9FIRM</name>
<dbReference type="Proteomes" id="UP000595814">
    <property type="component" value="Chromosome"/>
</dbReference>
<dbReference type="EMBL" id="CP066744">
    <property type="protein sequence ID" value="QQK07261.1"/>
    <property type="molecule type" value="Genomic_DNA"/>
</dbReference>
<proteinExistence type="predicted"/>
<evidence type="ECO:0000313" key="1">
    <source>
        <dbReference type="EMBL" id="QQK07261.1"/>
    </source>
</evidence>
<sequence length="148" mass="17577">MLNKITPRRYTGLRNQFDDFYDLMDQFFNEGTLPTKFNNEPLFKVDIQDLEDEYLVEADLPGYDKKEINIKLDDGRLTISVNKDEEIDKSDEKKNYIHKERKTSSMSRSMYFDNIDEENLKAKLDNGVLEIKIPKRKNNNKTKEIEID</sequence>
<reference evidence="1 2" key="1">
    <citation type="journal article" date="2022" name="Int. J. Syst. Evol. Microbiol.">
        <title>Miniphocaeibacter halophilus sp. nov., an ammonium-tolerant acetate-producing bacterium isolated from a biogas system.</title>
        <authorList>
            <person name="Schnurer A."/>
            <person name="Singh A."/>
            <person name="Bi S."/>
            <person name="Qiao W."/>
            <person name="Westerholm M."/>
        </authorList>
    </citation>
    <scope>NUCLEOTIDE SEQUENCE [LARGE SCALE GENOMIC DNA]</scope>
    <source>
        <strain evidence="1 2">AMB_01</strain>
    </source>
</reference>
<evidence type="ECO:0000313" key="2">
    <source>
        <dbReference type="Proteomes" id="UP000595814"/>
    </source>
</evidence>
<accession>A0AC61MS69</accession>